<name>A0A1W1UT42_9DEIO</name>
<dbReference type="InterPro" id="IPR003661">
    <property type="entry name" value="HisK_dim/P_dom"/>
</dbReference>
<dbReference type="GO" id="GO:0000155">
    <property type="term" value="F:phosphorelay sensor kinase activity"/>
    <property type="evidence" value="ECO:0007669"/>
    <property type="project" value="InterPro"/>
</dbReference>
<dbReference type="InterPro" id="IPR005467">
    <property type="entry name" value="His_kinase_dom"/>
</dbReference>
<feature type="repeat" description="TPR" evidence="4">
    <location>
        <begin position="257"/>
        <end position="290"/>
    </location>
</feature>
<keyword evidence="3" id="KW-0597">Phosphoprotein</keyword>
<dbReference type="STRING" id="695939.SAMN00790413_04923"/>
<evidence type="ECO:0000313" key="7">
    <source>
        <dbReference type="EMBL" id="SMB83884.1"/>
    </source>
</evidence>
<dbReference type="InterPro" id="IPR019734">
    <property type="entry name" value="TPR_rpt"/>
</dbReference>
<evidence type="ECO:0000256" key="3">
    <source>
        <dbReference type="ARBA" id="ARBA00022553"/>
    </source>
</evidence>
<organism evidence="7 8">
    <name type="scientific">Deinococcus hopiensis KR-140</name>
    <dbReference type="NCBI Taxonomy" id="695939"/>
    <lineage>
        <taxon>Bacteria</taxon>
        <taxon>Thermotogati</taxon>
        <taxon>Deinococcota</taxon>
        <taxon>Deinococci</taxon>
        <taxon>Deinococcales</taxon>
        <taxon>Deinococcaceae</taxon>
        <taxon>Deinococcus</taxon>
    </lineage>
</organism>
<dbReference type="CDD" id="cd00082">
    <property type="entry name" value="HisKA"/>
    <property type="match status" value="1"/>
</dbReference>
<comment type="catalytic activity">
    <reaction evidence="1">
        <text>ATP + protein L-histidine = ADP + protein N-phospho-L-histidine.</text>
        <dbReference type="EC" id="2.7.13.3"/>
    </reaction>
</comment>
<dbReference type="PANTHER" id="PTHR43065">
    <property type="entry name" value="SENSOR HISTIDINE KINASE"/>
    <property type="match status" value="1"/>
</dbReference>
<dbReference type="InterPro" id="IPR036097">
    <property type="entry name" value="HisK_dim/P_sf"/>
</dbReference>
<dbReference type="Pfam" id="PF13181">
    <property type="entry name" value="TPR_8"/>
    <property type="match status" value="1"/>
</dbReference>
<evidence type="ECO:0000313" key="8">
    <source>
        <dbReference type="Proteomes" id="UP000192582"/>
    </source>
</evidence>
<accession>A0A1W1UT42</accession>
<dbReference type="SMART" id="SM00028">
    <property type="entry name" value="TPR"/>
    <property type="match status" value="3"/>
</dbReference>
<evidence type="ECO:0000256" key="5">
    <source>
        <dbReference type="SAM" id="Coils"/>
    </source>
</evidence>
<keyword evidence="5" id="KW-0175">Coiled coil</keyword>
<dbReference type="OrthoDB" id="9806995at2"/>
<dbReference type="AlphaFoldDB" id="A0A1W1UT42"/>
<dbReference type="InterPro" id="IPR004358">
    <property type="entry name" value="Sig_transdc_His_kin-like_C"/>
</dbReference>
<keyword evidence="8" id="KW-1185">Reference proteome</keyword>
<dbReference type="SUPFAM" id="SSF47384">
    <property type="entry name" value="Homodimeric domain of signal transducing histidine kinase"/>
    <property type="match status" value="1"/>
</dbReference>
<evidence type="ECO:0000256" key="4">
    <source>
        <dbReference type="PROSITE-ProRule" id="PRU00339"/>
    </source>
</evidence>
<dbReference type="InterPro" id="IPR011990">
    <property type="entry name" value="TPR-like_helical_dom_sf"/>
</dbReference>
<dbReference type="PRINTS" id="PR00344">
    <property type="entry name" value="BCTRLSENSOR"/>
</dbReference>
<dbReference type="Pfam" id="PF02518">
    <property type="entry name" value="HATPase_c"/>
    <property type="match status" value="1"/>
</dbReference>
<dbReference type="EMBL" id="FWWU01000007">
    <property type="protein sequence ID" value="SMB83884.1"/>
    <property type="molecule type" value="Genomic_DNA"/>
</dbReference>
<keyword evidence="4" id="KW-0802">TPR repeat</keyword>
<evidence type="ECO:0000259" key="6">
    <source>
        <dbReference type="PROSITE" id="PS50109"/>
    </source>
</evidence>
<gene>
    <name evidence="7" type="ORF">SAMN00790413_04923</name>
</gene>
<dbReference type="PANTHER" id="PTHR43065:SF42">
    <property type="entry name" value="TWO-COMPONENT SENSOR PPRA"/>
    <property type="match status" value="1"/>
</dbReference>
<proteinExistence type="predicted"/>
<dbReference type="InterPro" id="IPR003594">
    <property type="entry name" value="HATPase_dom"/>
</dbReference>
<dbReference type="SUPFAM" id="SSF48452">
    <property type="entry name" value="TPR-like"/>
    <property type="match status" value="2"/>
</dbReference>
<dbReference type="PROSITE" id="PS50005">
    <property type="entry name" value="TPR"/>
    <property type="match status" value="1"/>
</dbReference>
<evidence type="ECO:0000256" key="1">
    <source>
        <dbReference type="ARBA" id="ARBA00000085"/>
    </source>
</evidence>
<sequence>MMYTGIPTVLANDTSGRISQLLAQADPLVVSDVQAAMALTQEAMRLAADGGHERAYGQALCLYGATLFFQSRYDDARAAYTEARTVSRALADAGIESRAVNGLGIIARALGDYAATMEAFMTSAQLARAHGDQLGELRALSNMALLHNQLGDHGAALSMQREVMAGALAAGQRVLESSAGVNAVAALHALGDHAAALALADERLEVTAQLGLQEHQVLLRMYRARSLLGLAQPDAALRETEGLLDWALGQGNANNITLLLLTVGRAHAALGAHREARESLERALDLSRESSLRPREVEALQALSELAAAQGEHAQAYTHLLAYHTLETQLRTETVEHKVKVMSVQQQLEHLQREAVLTRARAEELEARVAERTLDLQRVNTELSVLTHSLEAQVEERTRALKDSQVKLLAMEKLASLGRLTAGLAHEINTPLASVMGIMEHARTLAEEYRESIGHGGVTDDDHREIANELLGDLQQAGQGAARIGEFIRNMRGHTRNVASGAVRIDLPPLISDTLAMLVYQAREMNVALNFTPAQEGCAVNGEPGRFTQVLTNLVLNGMHAASGLPGAQVTVDVACTQKGVVLSVQDNGCGIADDVLPNIFDPLFTTREVGQGTGLGLSIVHDIITGHFSGEIDVITEVGVGTTMRVTLPGA</sequence>
<dbReference type="RefSeq" id="WP_084046608.1">
    <property type="nucleotide sequence ID" value="NZ_FWWU01000007.1"/>
</dbReference>
<dbReference type="InterPro" id="IPR036890">
    <property type="entry name" value="HATPase_C_sf"/>
</dbReference>
<feature type="domain" description="Histidine kinase" evidence="6">
    <location>
        <begin position="423"/>
        <end position="652"/>
    </location>
</feature>
<dbReference type="PROSITE" id="PS50109">
    <property type="entry name" value="HIS_KIN"/>
    <property type="match status" value="1"/>
</dbReference>
<protein>
    <recommendedName>
        <fullName evidence="2">histidine kinase</fullName>
        <ecNumber evidence="2">2.7.13.3</ecNumber>
    </recommendedName>
</protein>
<dbReference type="EC" id="2.7.13.3" evidence="2"/>
<dbReference type="Gene3D" id="1.10.287.130">
    <property type="match status" value="1"/>
</dbReference>
<dbReference type="SMART" id="SM00387">
    <property type="entry name" value="HATPase_c"/>
    <property type="match status" value="1"/>
</dbReference>
<dbReference type="Gene3D" id="1.25.40.10">
    <property type="entry name" value="Tetratricopeptide repeat domain"/>
    <property type="match status" value="2"/>
</dbReference>
<reference evidence="7 8" key="1">
    <citation type="submission" date="2017-04" db="EMBL/GenBank/DDBJ databases">
        <authorList>
            <person name="Afonso C.L."/>
            <person name="Miller P.J."/>
            <person name="Scott M.A."/>
            <person name="Spackman E."/>
            <person name="Goraichik I."/>
            <person name="Dimitrov K.M."/>
            <person name="Suarez D.L."/>
            <person name="Swayne D.E."/>
        </authorList>
    </citation>
    <scope>NUCLEOTIDE SEQUENCE [LARGE SCALE GENOMIC DNA]</scope>
    <source>
        <strain evidence="7 8">KR-140</strain>
    </source>
</reference>
<feature type="coiled-coil region" evidence="5">
    <location>
        <begin position="341"/>
        <end position="382"/>
    </location>
</feature>
<dbReference type="Gene3D" id="3.30.565.10">
    <property type="entry name" value="Histidine kinase-like ATPase, C-terminal domain"/>
    <property type="match status" value="1"/>
</dbReference>
<dbReference type="Proteomes" id="UP000192582">
    <property type="component" value="Unassembled WGS sequence"/>
</dbReference>
<dbReference type="SUPFAM" id="SSF55874">
    <property type="entry name" value="ATPase domain of HSP90 chaperone/DNA topoisomerase II/histidine kinase"/>
    <property type="match status" value="1"/>
</dbReference>
<evidence type="ECO:0000256" key="2">
    <source>
        <dbReference type="ARBA" id="ARBA00012438"/>
    </source>
</evidence>